<dbReference type="EMBL" id="JACGWO010000003">
    <property type="protein sequence ID" value="KAK4431011.1"/>
    <property type="molecule type" value="Genomic_DNA"/>
</dbReference>
<keyword evidence="3" id="KW-1185">Reference proteome</keyword>
<comment type="caution">
    <text evidence="2">The sequence shown here is derived from an EMBL/GenBank/DDBJ whole genome shotgun (WGS) entry which is preliminary data.</text>
</comment>
<sequence>MLSKPIHLSETEESGILVRPNVYTFCYEDVILSTDGSCSKPNPLVLGIGIQLKPSERLGIERFQELSGKVKCEALVPCLLLRKALNLQALCPALMNLLSGLISTLINLAPLLQKARKQKLRKRHWMG</sequence>
<protein>
    <submittedName>
        <fullName evidence="2">Uncharacterized protein</fullName>
    </submittedName>
</protein>
<reference evidence="2" key="1">
    <citation type="submission" date="2020-06" db="EMBL/GenBank/DDBJ databases">
        <authorList>
            <person name="Li T."/>
            <person name="Hu X."/>
            <person name="Zhang T."/>
            <person name="Song X."/>
            <person name="Zhang H."/>
            <person name="Dai N."/>
            <person name="Sheng W."/>
            <person name="Hou X."/>
            <person name="Wei L."/>
        </authorList>
    </citation>
    <scope>NUCLEOTIDE SEQUENCE</scope>
    <source>
        <strain evidence="2">3651</strain>
        <tissue evidence="2">Leaf</tissue>
    </source>
</reference>
<keyword evidence="1" id="KW-0812">Transmembrane</keyword>
<evidence type="ECO:0000256" key="1">
    <source>
        <dbReference type="SAM" id="Phobius"/>
    </source>
</evidence>
<evidence type="ECO:0000313" key="3">
    <source>
        <dbReference type="Proteomes" id="UP001293254"/>
    </source>
</evidence>
<proteinExistence type="predicted"/>
<gene>
    <name evidence="2" type="ORF">Salat_0863100</name>
</gene>
<dbReference type="Proteomes" id="UP001293254">
    <property type="component" value="Unassembled WGS sequence"/>
</dbReference>
<feature type="transmembrane region" description="Helical" evidence="1">
    <location>
        <begin position="93"/>
        <end position="112"/>
    </location>
</feature>
<keyword evidence="1" id="KW-1133">Transmembrane helix</keyword>
<keyword evidence="1" id="KW-0472">Membrane</keyword>
<organism evidence="2 3">
    <name type="scientific">Sesamum alatum</name>
    <dbReference type="NCBI Taxonomy" id="300844"/>
    <lineage>
        <taxon>Eukaryota</taxon>
        <taxon>Viridiplantae</taxon>
        <taxon>Streptophyta</taxon>
        <taxon>Embryophyta</taxon>
        <taxon>Tracheophyta</taxon>
        <taxon>Spermatophyta</taxon>
        <taxon>Magnoliopsida</taxon>
        <taxon>eudicotyledons</taxon>
        <taxon>Gunneridae</taxon>
        <taxon>Pentapetalae</taxon>
        <taxon>asterids</taxon>
        <taxon>lamiids</taxon>
        <taxon>Lamiales</taxon>
        <taxon>Pedaliaceae</taxon>
        <taxon>Sesamum</taxon>
    </lineage>
</organism>
<accession>A0AAE1YJL3</accession>
<dbReference type="AlphaFoldDB" id="A0AAE1YJL3"/>
<name>A0AAE1YJL3_9LAMI</name>
<reference evidence="2" key="2">
    <citation type="journal article" date="2024" name="Plant">
        <title>Genomic evolution and insights into agronomic trait innovations of Sesamum species.</title>
        <authorList>
            <person name="Miao H."/>
            <person name="Wang L."/>
            <person name="Qu L."/>
            <person name="Liu H."/>
            <person name="Sun Y."/>
            <person name="Le M."/>
            <person name="Wang Q."/>
            <person name="Wei S."/>
            <person name="Zheng Y."/>
            <person name="Lin W."/>
            <person name="Duan Y."/>
            <person name="Cao H."/>
            <person name="Xiong S."/>
            <person name="Wang X."/>
            <person name="Wei L."/>
            <person name="Li C."/>
            <person name="Ma Q."/>
            <person name="Ju M."/>
            <person name="Zhao R."/>
            <person name="Li G."/>
            <person name="Mu C."/>
            <person name="Tian Q."/>
            <person name="Mei H."/>
            <person name="Zhang T."/>
            <person name="Gao T."/>
            <person name="Zhang H."/>
        </authorList>
    </citation>
    <scope>NUCLEOTIDE SEQUENCE</scope>
    <source>
        <strain evidence="2">3651</strain>
    </source>
</reference>
<evidence type="ECO:0000313" key="2">
    <source>
        <dbReference type="EMBL" id="KAK4431011.1"/>
    </source>
</evidence>